<sequence length="75" mass="8557">MTYGPLLWTIAEAGQRVQPNLDQYSVASIIRTFRIENRTEALPNAGGRRNVFIPEQENEMVNMVRANNAIRLRAL</sequence>
<dbReference type="OrthoDB" id="8951911at2759"/>
<name>A0A9Q1EYA0_SYNKA</name>
<dbReference type="Proteomes" id="UP001152622">
    <property type="component" value="Chromosome 11"/>
</dbReference>
<proteinExistence type="predicted"/>
<dbReference type="AlphaFoldDB" id="A0A9Q1EYA0"/>
<evidence type="ECO:0000313" key="2">
    <source>
        <dbReference type="Proteomes" id="UP001152622"/>
    </source>
</evidence>
<evidence type="ECO:0000313" key="1">
    <source>
        <dbReference type="EMBL" id="KAJ8347218.1"/>
    </source>
</evidence>
<accession>A0A9Q1EYA0</accession>
<gene>
    <name evidence="1" type="ORF">SKAU_G00286190</name>
</gene>
<protein>
    <submittedName>
        <fullName evidence="1">Uncharacterized protein</fullName>
    </submittedName>
</protein>
<dbReference type="EMBL" id="JAINUF010000011">
    <property type="protein sequence ID" value="KAJ8347218.1"/>
    <property type="molecule type" value="Genomic_DNA"/>
</dbReference>
<comment type="caution">
    <text evidence="1">The sequence shown here is derived from an EMBL/GenBank/DDBJ whole genome shotgun (WGS) entry which is preliminary data.</text>
</comment>
<reference evidence="1" key="1">
    <citation type="journal article" date="2023" name="Science">
        <title>Genome structures resolve the early diversification of teleost fishes.</title>
        <authorList>
            <person name="Parey E."/>
            <person name="Louis A."/>
            <person name="Montfort J."/>
            <person name="Bouchez O."/>
            <person name="Roques C."/>
            <person name="Iampietro C."/>
            <person name="Lluch J."/>
            <person name="Castinel A."/>
            <person name="Donnadieu C."/>
            <person name="Desvignes T."/>
            <person name="Floi Bucao C."/>
            <person name="Jouanno E."/>
            <person name="Wen M."/>
            <person name="Mejri S."/>
            <person name="Dirks R."/>
            <person name="Jansen H."/>
            <person name="Henkel C."/>
            <person name="Chen W.J."/>
            <person name="Zahm M."/>
            <person name="Cabau C."/>
            <person name="Klopp C."/>
            <person name="Thompson A.W."/>
            <person name="Robinson-Rechavi M."/>
            <person name="Braasch I."/>
            <person name="Lecointre G."/>
            <person name="Bobe J."/>
            <person name="Postlethwait J.H."/>
            <person name="Berthelot C."/>
            <person name="Roest Crollius H."/>
            <person name="Guiguen Y."/>
        </authorList>
    </citation>
    <scope>NUCLEOTIDE SEQUENCE</scope>
    <source>
        <strain evidence="1">WJC10195</strain>
    </source>
</reference>
<organism evidence="1 2">
    <name type="scientific">Synaphobranchus kaupii</name>
    <name type="common">Kaup's arrowtooth eel</name>
    <dbReference type="NCBI Taxonomy" id="118154"/>
    <lineage>
        <taxon>Eukaryota</taxon>
        <taxon>Metazoa</taxon>
        <taxon>Chordata</taxon>
        <taxon>Craniata</taxon>
        <taxon>Vertebrata</taxon>
        <taxon>Euteleostomi</taxon>
        <taxon>Actinopterygii</taxon>
        <taxon>Neopterygii</taxon>
        <taxon>Teleostei</taxon>
        <taxon>Anguilliformes</taxon>
        <taxon>Synaphobranchidae</taxon>
        <taxon>Synaphobranchus</taxon>
    </lineage>
</organism>
<keyword evidence="2" id="KW-1185">Reference proteome</keyword>